<dbReference type="PANTHER" id="PTHR47901">
    <property type="entry name" value="CASPASE RECRUITMENT DOMAIN-CONTAINING PROTEIN 18"/>
    <property type="match status" value="1"/>
</dbReference>
<dbReference type="GO" id="GO:0006508">
    <property type="term" value="P:proteolysis"/>
    <property type="evidence" value="ECO:0007669"/>
    <property type="project" value="InterPro"/>
</dbReference>
<dbReference type="InterPro" id="IPR001315">
    <property type="entry name" value="CARD"/>
</dbReference>
<dbReference type="OMA" id="ARMRTQF"/>
<accession>A0A3Q2W8A3</accession>
<dbReference type="Gene3D" id="1.10.533.10">
    <property type="entry name" value="Death Domain, Fas"/>
    <property type="match status" value="1"/>
</dbReference>
<dbReference type="Proteomes" id="UP000264840">
    <property type="component" value="Unplaced"/>
</dbReference>
<dbReference type="PANTHER" id="PTHR47901:SF3">
    <property type="entry name" value="CASPASE-1"/>
    <property type="match status" value="1"/>
</dbReference>
<reference evidence="2" key="1">
    <citation type="submission" date="2025-08" db="UniProtKB">
        <authorList>
            <consortium name="Ensembl"/>
        </authorList>
    </citation>
    <scope>IDENTIFICATION</scope>
</reference>
<dbReference type="SMART" id="SM00114">
    <property type="entry name" value="CARD"/>
    <property type="match status" value="1"/>
</dbReference>
<dbReference type="AlphaFoldDB" id="A0A3Q2W8A3"/>
<dbReference type="InterPro" id="IPR002398">
    <property type="entry name" value="Pept_C14"/>
</dbReference>
<dbReference type="GO" id="GO:0042981">
    <property type="term" value="P:regulation of apoptotic process"/>
    <property type="evidence" value="ECO:0007669"/>
    <property type="project" value="InterPro"/>
</dbReference>
<dbReference type="PROSITE" id="PS50209">
    <property type="entry name" value="CARD"/>
    <property type="match status" value="1"/>
</dbReference>
<protein>
    <recommendedName>
        <fullName evidence="1">CARD domain-containing protein</fullName>
    </recommendedName>
</protein>
<reference evidence="2" key="2">
    <citation type="submission" date="2025-09" db="UniProtKB">
        <authorList>
            <consortium name="Ensembl"/>
        </authorList>
    </citation>
    <scope>IDENTIFICATION</scope>
</reference>
<keyword evidence="3" id="KW-1185">Reference proteome</keyword>
<sequence>MDSPNQAACSAEKELARMRTQFVERVTAENLTQLLEALVTDNVLNQLEKERIQEINQTRANKARDFIDIVKKKGEKACRIMISHLRTIDPTVYCQLGLSSGPSVHLGEIKYFVINILLRYLLEH</sequence>
<dbReference type="InterPro" id="IPR011029">
    <property type="entry name" value="DEATH-like_dom_sf"/>
</dbReference>
<evidence type="ECO:0000313" key="2">
    <source>
        <dbReference type="Ensembl" id="ENSHBUP00000021236.1"/>
    </source>
</evidence>
<dbReference type="SUPFAM" id="SSF47986">
    <property type="entry name" value="DEATH domain"/>
    <property type="match status" value="1"/>
</dbReference>
<dbReference type="GO" id="GO:0072559">
    <property type="term" value="C:NLRP3 inflammasome complex"/>
    <property type="evidence" value="ECO:0007669"/>
    <property type="project" value="TreeGrafter"/>
</dbReference>
<proteinExistence type="predicted"/>
<dbReference type="GeneTree" id="ENSGT00940000177424"/>
<feature type="domain" description="CARD" evidence="1">
    <location>
        <begin position="7"/>
        <end position="100"/>
    </location>
</feature>
<dbReference type="STRING" id="8153.ENSHBUP00000021236"/>
<evidence type="ECO:0000259" key="1">
    <source>
        <dbReference type="PROSITE" id="PS50209"/>
    </source>
</evidence>
<dbReference type="GO" id="GO:0072557">
    <property type="term" value="C:IPAF inflammasome complex"/>
    <property type="evidence" value="ECO:0007669"/>
    <property type="project" value="TreeGrafter"/>
</dbReference>
<dbReference type="Pfam" id="PF00619">
    <property type="entry name" value="CARD"/>
    <property type="match status" value="1"/>
</dbReference>
<name>A0A3Q2W8A3_HAPBU</name>
<dbReference type="Ensembl" id="ENSHBUT00000031049.1">
    <property type="protein sequence ID" value="ENSHBUP00000021236.1"/>
    <property type="gene ID" value="ENSHBUG00000023536.1"/>
</dbReference>
<dbReference type="GO" id="GO:0050727">
    <property type="term" value="P:regulation of inflammatory response"/>
    <property type="evidence" value="ECO:0007669"/>
    <property type="project" value="TreeGrafter"/>
</dbReference>
<evidence type="ECO:0000313" key="3">
    <source>
        <dbReference type="Proteomes" id="UP000264840"/>
    </source>
</evidence>
<dbReference type="GO" id="GO:0097169">
    <property type="term" value="C:AIM2 inflammasome complex"/>
    <property type="evidence" value="ECO:0007669"/>
    <property type="project" value="TreeGrafter"/>
</dbReference>
<organism evidence="2 3">
    <name type="scientific">Haplochromis burtoni</name>
    <name type="common">Burton's mouthbrooder</name>
    <name type="synonym">Chromis burtoni</name>
    <dbReference type="NCBI Taxonomy" id="8153"/>
    <lineage>
        <taxon>Eukaryota</taxon>
        <taxon>Metazoa</taxon>
        <taxon>Chordata</taxon>
        <taxon>Craniata</taxon>
        <taxon>Vertebrata</taxon>
        <taxon>Euteleostomi</taxon>
        <taxon>Actinopterygii</taxon>
        <taxon>Neopterygii</taxon>
        <taxon>Teleostei</taxon>
        <taxon>Neoteleostei</taxon>
        <taxon>Acanthomorphata</taxon>
        <taxon>Ovalentaria</taxon>
        <taxon>Cichlomorphae</taxon>
        <taxon>Cichliformes</taxon>
        <taxon>Cichlidae</taxon>
        <taxon>African cichlids</taxon>
        <taxon>Pseudocrenilabrinae</taxon>
        <taxon>Haplochromini</taxon>
        <taxon>Haplochromis</taxon>
    </lineage>
</organism>
<dbReference type="GO" id="GO:0004197">
    <property type="term" value="F:cysteine-type endopeptidase activity"/>
    <property type="evidence" value="ECO:0007669"/>
    <property type="project" value="InterPro"/>
</dbReference>